<evidence type="ECO:0000256" key="12">
    <source>
        <dbReference type="SAM" id="Phobius"/>
    </source>
</evidence>
<dbReference type="AlphaFoldDB" id="A0A1M4Y4S8"/>
<proteinExistence type="inferred from homology"/>
<dbReference type="SUPFAM" id="SSF109998">
    <property type="entry name" value="Triger factor/SurA peptide-binding domain-like"/>
    <property type="match status" value="1"/>
</dbReference>
<keyword evidence="6 12" id="KW-0472">Membrane</keyword>
<evidence type="ECO:0000256" key="6">
    <source>
        <dbReference type="ARBA" id="ARBA00023136"/>
    </source>
</evidence>
<evidence type="ECO:0000259" key="13">
    <source>
        <dbReference type="PROSITE" id="PS50198"/>
    </source>
</evidence>
<dbReference type="Gene3D" id="1.10.4030.10">
    <property type="entry name" value="Porin chaperone SurA, peptide-binding domain"/>
    <property type="match status" value="1"/>
</dbReference>
<dbReference type="InterPro" id="IPR052029">
    <property type="entry name" value="PpiD_chaperone"/>
</dbReference>
<evidence type="ECO:0000256" key="9">
    <source>
        <dbReference type="ARBA" id="ARBA00040743"/>
    </source>
</evidence>
<name>A0A1M4Y4S8_9GAMM</name>
<comment type="similarity">
    <text evidence="8">Belongs to the PpiD chaperone family.</text>
</comment>
<dbReference type="InterPro" id="IPR046357">
    <property type="entry name" value="PPIase_dom_sf"/>
</dbReference>
<dbReference type="InterPro" id="IPR000297">
    <property type="entry name" value="PPIase_PpiC"/>
</dbReference>
<evidence type="ECO:0000256" key="5">
    <source>
        <dbReference type="ARBA" id="ARBA00022989"/>
    </source>
</evidence>
<dbReference type="Pfam" id="PF00639">
    <property type="entry name" value="Rotamase"/>
    <property type="match status" value="1"/>
</dbReference>
<feature type="transmembrane region" description="Helical" evidence="12">
    <location>
        <begin position="12"/>
        <end position="30"/>
    </location>
</feature>
<dbReference type="Pfam" id="PF13623">
    <property type="entry name" value="SurA_N_2"/>
    <property type="match status" value="1"/>
</dbReference>
<evidence type="ECO:0000256" key="2">
    <source>
        <dbReference type="ARBA" id="ARBA00022475"/>
    </source>
</evidence>
<dbReference type="SUPFAM" id="SSF54534">
    <property type="entry name" value="FKBP-like"/>
    <property type="match status" value="1"/>
</dbReference>
<comment type="subcellular location">
    <subcellularLocation>
        <location evidence="1">Cell inner membrane</location>
        <topology evidence="1">Single-pass type II membrane protein</topology>
        <orientation evidence="1">Periplasmic side</orientation>
    </subcellularLocation>
</comment>
<keyword evidence="15" id="KW-1185">Reference proteome</keyword>
<reference evidence="15" key="1">
    <citation type="submission" date="2016-11" db="EMBL/GenBank/DDBJ databases">
        <authorList>
            <person name="Varghese N."/>
            <person name="Submissions S."/>
        </authorList>
    </citation>
    <scope>NUCLEOTIDE SEQUENCE [LARGE SCALE GENOMIC DNA]</scope>
    <source>
        <strain evidence="15">DSM 14834</strain>
    </source>
</reference>
<gene>
    <name evidence="14" type="ORF">SAMN02745204_01596</name>
</gene>
<dbReference type="STRING" id="213588.SAMN02745204_01596"/>
<dbReference type="Gene3D" id="3.10.50.40">
    <property type="match status" value="1"/>
</dbReference>
<evidence type="ECO:0000313" key="15">
    <source>
        <dbReference type="Proteomes" id="UP000242857"/>
    </source>
</evidence>
<keyword evidence="11 14" id="KW-0413">Isomerase</keyword>
<evidence type="ECO:0000256" key="10">
    <source>
        <dbReference type="ARBA" id="ARBA00042775"/>
    </source>
</evidence>
<sequence length="657" mass="72003">MLQKLREKTSGWIAGTILTIVTIPFAFFGVESYMSQRVETYVARIAQPPSWWPSAPRVWPVTLLWQIEDIDAQTFKERFENARINLRNAQGDAFDPKAFESVENKRRVLDALIDEKLMQLTAQRHDIRISDAEVADTIARIPDFQVDGRFNADRYQMILAAQNPPLTPRAFEAKIREELATNLIPARIGRSAFVTDRELDRLMRLLGEHRDVAFVALPAPPADTAPVSEAEIAAWYKAHQGDYRSPETVRLEYVEVDGSTLPAPAVDEASLRKRYQEQIAKYSSPEKREVAHILVQLPANASEAERQAAAARANRLAAQARAPGADFAALARANSDDAGSKAAGGDLGWISKGAMPAAFEQAAFAMQPGEVRGPVKTEFGWHIIKLNQIQPGVQRPFEEVRQELEKQALDNGREQAFNELTSKLVDAVYKNPTSLAPAAQALGLKVQTTPAFSRAGAPGIASDPKVLRAAFSDSLIQDGTASDPIELGPLRTVMIRVIEHTPEQVLPLAQVRSAVIAAIHAERARKAADANAEALLAAARRQGLDAAANAAGLAVVKFDDLPRRSPAPVLPQPLVDAFFNVPRPQKDVPVLGKTRAGGQLVVFAVRAARDGDLTQVTAQERDQLRRQVAMALGAQEQEAFIKTVRSHYTITVAEDRL</sequence>
<keyword evidence="7" id="KW-0143">Chaperone</keyword>
<dbReference type="PANTHER" id="PTHR47529">
    <property type="entry name" value="PEPTIDYL-PROLYL CIS-TRANS ISOMERASE D"/>
    <property type="match status" value="1"/>
</dbReference>
<keyword evidence="2" id="KW-1003">Cell membrane</keyword>
<evidence type="ECO:0000313" key="14">
    <source>
        <dbReference type="EMBL" id="SHF00827.1"/>
    </source>
</evidence>
<organism evidence="14 15">
    <name type="scientific">Thermomonas hydrothermalis</name>
    <dbReference type="NCBI Taxonomy" id="213588"/>
    <lineage>
        <taxon>Bacteria</taxon>
        <taxon>Pseudomonadati</taxon>
        <taxon>Pseudomonadota</taxon>
        <taxon>Gammaproteobacteria</taxon>
        <taxon>Lysobacterales</taxon>
        <taxon>Lysobacteraceae</taxon>
        <taxon>Thermomonas</taxon>
    </lineage>
</organism>
<accession>A0A1M4Y4S8</accession>
<dbReference type="PROSITE" id="PS50198">
    <property type="entry name" value="PPIC_PPIASE_2"/>
    <property type="match status" value="1"/>
</dbReference>
<dbReference type="InterPro" id="IPR023058">
    <property type="entry name" value="PPIase_PpiC_CS"/>
</dbReference>
<evidence type="ECO:0000256" key="3">
    <source>
        <dbReference type="ARBA" id="ARBA00022519"/>
    </source>
</evidence>
<evidence type="ECO:0000256" key="1">
    <source>
        <dbReference type="ARBA" id="ARBA00004382"/>
    </source>
</evidence>
<evidence type="ECO:0000256" key="11">
    <source>
        <dbReference type="PROSITE-ProRule" id="PRU00278"/>
    </source>
</evidence>
<keyword evidence="3" id="KW-0997">Cell inner membrane</keyword>
<keyword evidence="5 12" id="KW-1133">Transmembrane helix</keyword>
<keyword evidence="4 12" id="KW-0812">Transmembrane</keyword>
<dbReference type="EMBL" id="FQUK01000025">
    <property type="protein sequence ID" value="SHF00827.1"/>
    <property type="molecule type" value="Genomic_DNA"/>
</dbReference>
<dbReference type="GO" id="GO:0003755">
    <property type="term" value="F:peptidyl-prolyl cis-trans isomerase activity"/>
    <property type="evidence" value="ECO:0007669"/>
    <property type="project" value="UniProtKB-KW"/>
</dbReference>
<protein>
    <recommendedName>
        <fullName evidence="9">Periplasmic chaperone PpiD</fullName>
    </recommendedName>
    <alternativeName>
        <fullName evidence="10">Periplasmic folding chaperone</fullName>
    </alternativeName>
</protein>
<evidence type="ECO:0000256" key="4">
    <source>
        <dbReference type="ARBA" id="ARBA00022692"/>
    </source>
</evidence>
<evidence type="ECO:0000256" key="8">
    <source>
        <dbReference type="ARBA" id="ARBA00038408"/>
    </source>
</evidence>
<dbReference type="InterPro" id="IPR027304">
    <property type="entry name" value="Trigger_fact/SurA_dom_sf"/>
</dbReference>
<dbReference type="PROSITE" id="PS01096">
    <property type="entry name" value="PPIC_PPIASE_1"/>
    <property type="match status" value="1"/>
</dbReference>
<keyword evidence="11" id="KW-0697">Rotamase</keyword>
<dbReference type="GO" id="GO:0005886">
    <property type="term" value="C:plasma membrane"/>
    <property type="evidence" value="ECO:0007669"/>
    <property type="project" value="UniProtKB-SubCell"/>
</dbReference>
<dbReference type="Proteomes" id="UP000242857">
    <property type="component" value="Unassembled WGS sequence"/>
</dbReference>
<dbReference type="Pfam" id="PF13624">
    <property type="entry name" value="SurA_N_3"/>
    <property type="match status" value="1"/>
</dbReference>
<dbReference type="PANTHER" id="PTHR47529:SF1">
    <property type="entry name" value="PERIPLASMIC CHAPERONE PPID"/>
    <property type="match status" value="1"/>
</dbReference>
<dbReference type="RefSeq" id="WP_072756077.1">
    <property type="nucleotide sequence ID" value="NZ_FQUK01000025.1"/>
</dbReference>
<evidence type="ECO:0000256" key="7">
    <source>
        <dbReference type="ARBA" id="ARBA00023186"/>
    </source>
</evidence>
<feature type="domain" description="PpiC" evidence="13">
    <location>
        <begin position="285"/>
        <end position="388"/>
    </location>
</feature>